<reference evidence="3" key="1">
    <citation type="submission" date="2021-01" db="EMBL/GenBank/DDBJ databases">
        <authorList>
            <person name="Corre E."/>
            <person name="Pelletier E."/>
            <person name="Niang G."/>
            <person name="Scheremetjew M."/>
            <person name="Finn R."/>
            <person name="Kale V."/>
            <person name="Holt S."/>
            <person name="Cochrane G."/>
            <person name="Meng A."/>
            <person name="Brown T."/>
            <person name="Cohen L."/>
        </authorList>
    </citation>
    <scope>NUCLEOTIDE SEQUENCE</scope>
    <source>
        <strain evidence="3">Isolate 1302-5</strain>
    </source>
</reference>
<gene>
    <name evidence="3" type="ORF">OAUR00152_LOCUS11590</name>
</gene>
<feature type="region of interest" description="Disordered" evidence="1">
    <location>
        <begin position="71"/>
        <end position="104"/>
    </location>
</feature>
<feature type="compositionally biased region" description="Low complexity" evidence="1">
    <location>
        <begin position="8"/>
        <end position="37"/>
    </location>
</feature>
<keyword evidence="2" id="KW-0472">Membrane</keyword>
<evidence type="ECO:0000256" key="2">
    <source>
        <dbReference type="SAM" id="Phobius"/>
    </source>
</evidence>
<feature type="region of interest" description="Disordered" evidence="1">
    <location>
        <begin position="1"/>
        <end position="40"/>
    </location>
</feature>
<feature type="compositionally biased region" description="Low complexity" evidence="1">
    <location>
        <begin position="71"/>
        <end position="100"/>
    </location>
</feature>
<feature type="transmembrane region" description="Helical" evidence="2">
    <location>
        <begin position="42"/>
        <end position="61"/>
    </location>
</feature>
<keyword evidence="2" id="KW-0812">Transmembrane</keyword>
<protein>
    <submittedName>
        <fullName evidence="3">Uncharacterized protein</fullName>
    </submittedName>
</protein>
<keyword evidence="2" id="KW-1133">Transmembrane helix</keyword>
<organism evidence="3">
    <name type="scientific">Odontella aurita</name>
    <dbReference type="NCBI Taxonomy" id="265563"/>
    <lineage>
        <taxon>Eukaryota</taxon>
        <taxon>Sar</taxon>
        <taxon>Stramenopiles</taxon>
        <taxon>Ochrophyta</taxon>
        <taxon>Bacillariophyta</taxon>
        <taxon>Mediophyceae</taxon>
        <taxon>Biddulphiophycidae</taxon>
        <taxon>Eupodiscales</taxon>
        <taxon>Odontellaceae</taxon>
        <taxon>Odontella</taxon>
    </lineage>
</organism>
<dbReference type="EMBL" id="HBKQ01017162">
    <property type="protein sequence ID" value="CAE2230069.1"/>
    <property type="molecule type" value="Transcribed_RNA"/>
</dbReference>
<evidence type="ECO:0000256" key="1">
    <source>
        <dbReference type="SAM" id="MobiDB-lite"/>
    </source>
</evidence>
<proteinExistence type="predicted"/>
<accession>A0A7S4II25</accession>
<name>A0A7S4II25_9STRA</name>
<evidence type="ECO:0000313" key="3">
    <source>
        <dbReference type="EMBL" id="CAE2230069.1"/>
    </source>
</evidence>
<sequence length="475" mass="53474">MKRIRYESSQSQPQSQSQLPPGTSTSVRRSPSSSSSSLRRRMIGRATSVLLLAALISLYIGSGRSSISISISSNSNNSGAAEGSTSTSTTTNTNSNSNTNRSDRRRFVSYHSSEWEKLWLANVKEWSHDPPRGDICGNVKNQTERFVRRFMAETCTARAEGNPWCLVDDTYVPYWYDVDRHVVSMKHPPGAAPLDDYKGKGSFAVIPRRSKENDRIFSRLVYADDTADAGAGAGAGGTDNEYTEYIEPLVSHLRHPLAGCVDADFFDGPFQRNEDRLLVFTRSYILPLPRPFDPAAKNYYFDAGASSWTKGAGGPSLSIIDALWARHNTTFDRIEAWEGTTTEKSFYADVPPERREAVRYHQAWISSDPAETDPNKPFLPRIIRNATTEADYVFFKLDIDSLGIETGTVDHLLSPDNEDLDYIDEFAWEHHVRSNYIMAKRGWCPGSCDYSKNMLDSYNYFLRLRQKGVRAHSWT</sequence>
<dbReference type="AlphaFoldDB" id="A0A7S4II25"/>